<gene>
    <name evidence="2" type="ORF">S12H4_24615</name>
</gene>
<protein>
    <submittedName>
        <fullName evidence="2">Uncharacterized protein</fullName>
    </submittedName>
</protein>
<feature type="compositionally biased region" description="Basic and acidic residues" evidence="1">
    <location>
        <begin position="10"/>
        <end position="21"/>
    </location>
</feature>
<reference evidence="2" key="1">
    <citation type="journal article" date="2014" name="Front. Microbiol.">
        <title>High frequency of phylogenetically diverse reductive dehalogenase-homologous genes in deep subseafloor sedimentary metagenomes.</title>
        <authorList>
            <person name="Kawai M."/>
            <person name="Futagami T."/>
            <person name="Toyoda A."/>
            <person name="Takaki Y."/>
            <person name="Nishi S."/>
            <person name="Hori S."/>
            <person name="Arai W."/>
            <person name="Tsubouchi T."/>
            <person name="Morono Y."/>
            <person name="Uchiyama I."/>
            <person name="Ito T."/>
            <person name="Fujiyama A."/>
            <person name="Inagaki F."/>
            <person name="Takami H."/>
        </authorList>
    </citation>
    <scope>NUCLEOTIDE SEQUENCE</scope>
    <source>
        <strain evidence="2">Expedition CK06-06</strain>
    </source>
</reference>
<proteinExistence type="predicted"/>
<sequence length="43" mass="4881">MTTESNMLHSRLESERKHLTEELAQLKASARPLGERREGSPFG</sequence>
<feature type="non-terminal residue" evidence="2">
    <location>
        <position position="43"/>
    </location>
</feature>
<evidence type="ECO:0000313" key="2">
    <source>
        <dbReference type="EMBL" id="GAI79720.1"/>
    </source>
</evidence>
<accession>X1SWK2</accession>
<dbReference type="AlphaFoldDB" id="X1SWK2"/>
<organism evidence="2">
    <name type="scientific">marine sediment metagenome</name>
    <dbReference type="NCBI Taxonomy" id="412755"/>
    <lineage>
        <taxon>unclassified sequences</taxon>
        <taxon>metagenomes</taxon>
        <taxon>ecological metagenomes</taxon>
    </lineage>
</organism>
<comment type="caution">
    <text evidence="2">The sequence shown here is derived from an EMBL/GenBank/DDBJ whole genome shotgun (WGS) entry which is preliminary data.</text>
</comment>
<name>X1SWK2_9ZZZZ</name>
<feature type="region of interest" description="Disordered" evidence="1">
    <location>
        <begin position="1"/>
        <end position="22"/>
    </location>
</feature>
<dbReference type="EMBL" id="BARW01013419">
    <property type="protein sequence ID" value="GAI79720.1"/>
    <property type="molecule type" value="Genomic_DNA"/>
</dbReference>
<evidence type="ECO:0000256" key="1">
    <source>
        <dbReference type="SAM" id="MobiDB-lite"/>
    </source>
</evidence>